<keyword evidence="1" id="KW-0812">Transmembrane</keyword>
<reference evidence="2" key="1">
    <citation type="submission" date="2020-12" db="EMBL/GenBank/DDBJ databases">
        <title>Enhanced detection system for hospital associated transmission using whole genome sequencing surveillance.</title>
        <authorList>
            <person name="Harrison L.H."/>
            <person name="Van Tyne D."/>
            <person name="Marsh J.W."/>
            <person name="Griffith M.P."/>
            <person name="Snyder D.J."/>
            <person name="Cooper V.S."/>
            <person name="Mustapha M."/>
        </authorList>
    </citation>
    <scope>NUCLEOTIDE SEQUENCE</scope>
    <source>
        <strain evidence="2">PSB00042</strain>
    </source>
</reference>
<organism evidence="2 3">
    <name type="scientific">Pseudomonas putida</name>
    <name type="common">Arthrobacter siderocapsulatus</name>
    <dbReference type="NCBI Taxonomy" id="303"/>
    <lineage>
        <taxon>Bacteria</taxon>
        <taxon>Pseudomonadati</taxon>
        <taxon>Pseudomonadota</taxon>
        <taxon>Gammaproteobacteria</taxon>
        <taxon>Pseudomonadales</taxon>
        <taxon>Pseudomonadaceae</taxon>
        <taxon>Pseudomonas</taxon>
    </lineage>
</organism>
<comment type="caution">
    <text evidence="2">The sequence shown here is derived from an EMBL/GenBank/DDBJ whole genome shotgun (WGS) entry which is preliminary data.</text>
</comment>
<gene>
    <name evidence="2" type="ORF">JEU22_00015</name>
</gene>
<evidence type="ECO:0000256" key="1">
    <source>
        <dbReference type="SAM" id="Phobius"/>
    </source>
</evidence>
<name>A0A8I1E9J5_PSEPU</name>
<dbReference type="AlphaFoldDB" id="A0A8I1E9J5"/>
<keyword evidence="1" id="KW-0472">Membrane</keyword>
<dbReference type="RefSeq" id="WP_198745939.1">
    <property type="nucleotide sequence ID" value="NZ_JAEHTE010000001.1"/>
</dbReference>
<feature type="transmembrane region" description="Helical" evidence="1">
    <location>
        <begin position="158"/>
        <end position="178"/>
    </location>
</feature>
<protein>
    <submittedName>
        <fullName evidence="2">Uncharacterized protein</fullName>
    </submittedName>
</protein>
<proteinExistence type="predicted"/>
<sequence length="198" mass="22123">MTNFRIIAYPGLNASREQKLKARLESKELSILDSIPSPAEVERAYLQAEIYAEAICSVGVISDDERRESGTRCRHYSQVALDRRRTEEDEAMAAGGVSIIAMTLIYILANLLGEYWTQSFARHTSAVPPPCIFFFVVGFFLILPAGFVNTWKMVKRRMNAIVIASIAAVVVITMLIALESARFQDTDLVTWLVNGASW</sequence>
<dbReference type="EMBL" id="JAEHTE010000001">
    <property type="protein sequence ID" value="MBI6882314.1"/>
    <property type="molecule type" value="Genomic_DNA"/>
</dbReference>
<evidence type="ECO:0000313" key="2">
    <source>
        <dbReference type="EMBL" id="MBI6882314.1"/>
    </source>
</evidence>
<evidence type="ECO:0000313" key="3">
    <source>
        <dbReference type="Proteomes" id="UP000637061"/>
    </source>
</evidence>
<keyword evidence="1" id="KW-1133">Transmembrane helix</keyword>
<feature type="transmembrane region" description="Helical" evidence="1">
    <location>
        <begin position="91"/>
        <end position="112"/>
    </location>
</feature>
<accession>A0A8I1E9J5</accession>
<feature type="transmembrane region" description="Helical" evidence="1">
    <location>
        <begin position="132"/>
        <end position="151"/>
    </location>
</feature>
<dbReference type="Proteomes" id="UP000637061">
    <property type="component" value="Unassembled WGS sequence"/>
</dbReference>